<dbReference type="SUPFAM" id="SSF57362">
    <property type="entry name" value="BPTI-like"/>
    <property type="match status" value="1"/>
</dbReference>
<dbReference type="Pfam" id="PF00014">
    <property type="entry name" value="Kunitz_BPTI"/>
    <property type="match status" value="1"/>
</dbReference>
<organism evidence="2 3">
    <name type="scientific">Ancylostoma caninum</name>
    <name type="common">Dog hookworm</name>
    <dbReference type="NCBI Taxonomy" id="29170"/>
    <lineage>
        <taxon>Eukaryota</taxon>
        <taxon>Metazoa</taxon>
        <taxon>Ecdysozoa</taxon>
        <taxon>Nematoda</taxon>
        <taxon>Chromadorea</taxon>
        <taxon>Rhabditida</taxon>
        <taxon>Rhabditina</taxon>
        <taxon>Rhabditomorpha</taxon>
        <taxon>Strongyloidea</taxon>
        <taxon>Ancylostomatidae</taxon>
        <taxon>Ancylostomatinae</taxon>
        <taxon>Ancylostoma</taxon>
    </lineage>
</organism>
<comment type="caution">
    <text evidence="2">The sequence shown here is derived from an EMBL/GenBank/DDBJ whole genome shotgun (WGS) entry which is preliminary data.</text>
</comment>
<accession>A0A368FGT8</accession>
<feature type="domain" description="BPTI/Kunitz inhibitor" evidence="1">
    <location>
        <begin position="25"/>
        <end position="82"/>
    </location>
</feature>
<dbReference type="InterPro" id="IPR036880">
    <property type="entry name" value="Kunitz_BPTI_sf"/>
</dbReference>
<dbReference type="InterPro" id="IPR000742">
    <property type="entry name" value="EGF"/>
</dbReference>
<dbReference type="SMART" id="SM00131">
    <property type="entry name" value="KU"/>
    <property type="match status" value="1"/>
</dbReference>
<dbReference type="InterPro" id="IPR002223">
    <property type="entry name" value="Kunitz_BPTI"/>
</dbReference>
<dbReference type="EMBL" id="JOJR01001669">
    <property type="protein sequence ID" value="RCN30080.1"/>
    <property type="molecule type" value="Genomic_DNA"/>
</dbReference>
<proteinExistence type="predicted"/>
<dbReference type="PROSITE" id="PS01186">
    <property type="entry name" value="EGF_2"/>
    <property type="match status" value="1"/>
</dbReference>
<dbReference type="OrthoDB" id="5859848at2759"/>
<dbReference type="CDD" id="cd00109">
    <property type="entry name" value="Kunitz-type"/>
    <property type="match status" value="1"/>
</dbReference>
<evidence type="ECO:0000313" key="3">
    <source>
        <dbReference type="Proteomes" id="UP000252519"/>
    </source>
</evidence>
<dbReference type="Proteomes" id="UP000252519">
    <property type="component" value="Unassembled WGS sequence"/>
</dbReference>
<gene>
    <name evidence="2" type="ORF">ANCCAN_24153</name>
</gene>
<dbReference type="Gene3D" id="4.10.410.10">
    <property type="entry name" value="Pancreatic trypsin inhibitor Kunitz domain"/>
    <property type="match status" value="1"/>
</dbReference>
<evidence type="ECO:0000313" key="2">
    <source>
        <dbReference type="EMBL" id="RCN30080.1"/>
    </source>
</evidence>
<dbReference type="STRING" id="29170.A0A368FGT8"/>
<protein>
    <submittedName>
        <fullName evidence="2">Kunitz/Bovine pancreatic trypsin inhibitor domain protein</fullName>
    </submittedName>
</protein>
<dbReference type="GO" id="GO:0004867">
    <property type="term" value="F:serine-type endopeptidase inhibitor activity"/>
    <property type="evidence" value="ECO:0007669"/>
    <property type="project" value="InterPro"/>
</dbReference>
<reference evidence="2 3" key="1">
    <citation type="submission" date="2014-10" db="EMBL/GenBank/DDBJ databases">
        <title>Draft genome of the hookworm Ancylostoma caninum.</title>
        <authorList>
            <person name="Mitreva M."/>
        </authorList>
    </citation>
    <scope>NUCLEOTIDE SEQUENCE [LARGE SCALE GENOMIC DNA]</scope>
    <source>
        <strain evidence="2 3">Baltimore</strain>
    </source>
</reference>
<evidence type="ECO:0000259" key="1">
    <source>
        <dbReference type="PROSITE" id="PS50279"/>
    </source>
</evidence>
<name>A0A368FGT8_ANCCA</name>
<sequence>MGSFRCDCDAGFSADGQCMVKREACDDVFDVRYTEEDCNHGEQQLRFYYEHETRVCREFFYGGCIGESKNIFADAQACETLCANGRKSVRIEEARYDGNDTSPPQKSPGT</sequence>
<dbReference type="AlphaFoldDB" id="A0A368FGT8"/>
<keyword evidence="3" id="KW-1185">Reference proteome</keyword>
<dbReference type="PROSITE" id="PS50279">
    <property type="entry name" value="BPTI_KUNITZ_2"/>
    <property type="match status" value="1"/>
</dbReference>